<dbReference type="RefSeq" id="WP_214160759.1">
    <property type="nucleotide sequence ID" value="NZ_JAHBAY010000025.1"/>
</dbReference>
<name>A0ABS5TTZ9_9ACTN</name>
<dbReference type="EMBL" id="JAHBAY010000025">
    <property type="protein sequence ID" value="MBT0774219.1"/>
    <property type="molecule type" value="Genomic_DNA"/>
</dbReference>
<accession>A0ABS5TTZ9</accession>
<dbReference type="Proteomes" id="UP001197247">
    <property type="component" value="Unassembled WGS sequence"/>
</dbReference>
<comment type="caution">
    <text evidence="1">The sequence shown here is derived from an EMBL/GenBank/DDBJ whole genome shotgun (WGS) entry which is preliminary data.</text>
</comment>
<evidence type="ECO:0000313" key="2">
    <source>
        <dbReference type="Proteomes" id="UP001197247"/>
    </source>
</evidence>
<protein>
    <recommendedName>
        <fullName evidence="3">Leucine-rich repeat domain-containing protein</fullName>
    </recommendedName>
</protein>
<dbReference type="Gene3D" id="3.80.10.10">
    <property type="entry name" value="Ribonuclease Inhibitor"/>
    <property type="match status" value="1"/>
</dbReference>
<reference evidence="1 2" key="1">
    <citation type="submission" date="2021-05" db="EMBL/GenBank/DDBJ databases">
        <title>Kineosporia and Streptomyces sp. nov. two new marine actinobacteria isolated from Coral.</title>
        <authorList>
            <person name="Buangrab K."/>
            <person name="Sutthacheep M."/>
            <person name="Yeemin T."/>
            <person name="Harunari E."/>
            <person name="Igarashi Y."/>
            <person name="Kanchanasin P."/>
            <person name="Tanasupawat S."/>
            <person name="Phongsopitanun W."/>
        </authorList>
    </citation>
    <scope>NUCLEOTIDE SEQUENCE [LARGE SCALE GENOMIC DNA]</scope>
    <source>
        <strain evidence="1 2">J2-2</strain>
    </source>
</reference>
<keyword evidence="2" id="KW-1185">Reference proteome</keyword>
<evidence type="ECO:0008006" key="3">
    <source>
        <dbReference type="Google" id="ProtNLM"/>
    </source>
</evidence>
<proteinExistence type="predicted"/>
<dbReference type="InterPro" id="IPR032675">
    <property type="entry name" value="LRR_dom_sf"/>
</dbReference>
<dbReference type="SUPFAM" id="SSF52058">
    <property type="entry name" value="L domain-like"/>
    <property type="match status" value="1"/>
</dbReference>
<evidence type="ECO:0000313" key="1">
    <source>
        <dbReference type="EMBL" id="MBT0774219.1"/>
    </source>
</evidence>
<sequence length="276" mass="30696">MTKTRDEIARYQSEVGPPLVIDSLPIRDVPSFEATQNVQVLTIMENPTRSLDFLDPLAERIRQLVVTNMDIRDVSTVAKFSDLRYLSLFIGKIRKNGGFDAQRLRLLKTYAFRWEEGIANVAELPSLTSLMVERPKPRLTDIIEGSPNLRNIDIRTAGKIESLTFPSGSELGDLSISKAKLPGGLHNIPSHGSFKRLTLQSVDKMPLSTFENLPSSLETIVLEDGGDMGEAQWLLNLDGLKKVLLIGNTRISSATASQLKEKIPEFTAPQVRNLLE</sequence>
<gene>
    <name evidence="1" type="ORF">KIH74_35070</name>
</gene>
<organism evidence="1 2">
    <name type="scientific">Kineosporia corallincola</name>
    <dbReference type="NCBI Taxonomy" id="2835133"/>
    <lineage>
        <taxon>Bacteria</taxon>
        <taxon>Bacillati</taxon>
        <taxon>Actinomycetota</taxon>
        <taxon>Actinomycetes</taxon>
        <taxon>Kineosporiales</taxon>
        <taxon>Kineosporiaceae</taxon>
        <taxon>Kineosporia</taxon>
    </lineage>
</organism>